<accession>A0A852TUE9</accession>
<gene>
    <name evidence="2" type="ORF">HDA32_000864</name>
</gene>
<dbReference type="AlphaFoldDB" id="A0A852TUE9"/>
<dbReference type="Gene3D" id="3.40.50.1820">
    <property type="entry name" value="alpha/beta hydrolase"/>
    <property type="match status" value="1"/>
</dbReference>
<evidence type="ECO:0000259" key="1">
    <source>
        <dbReference type="Pfam" id="PF06259"/>
    </source>
</evidence>
<dbReference type="Pfam" id="PF06259">
    <property type="entry name" value="Abhydrolase_8"/>
    <property type="match status" value="1"/>
</dbReference>
<dbReference type="Proteomes" id="UP000589036">
    <property type="component" value="Unassembled WGS sequence"/>
</dbReference>
<protein>
    <recommendedName>
        <fullName evidence="1">DUF1023 domain-containing protein</fullName>
    </recommendedName>
</protein>
<dbReference type="RefSeq" id="WP_179641912.1">
    <property type="nucleotide sequence ID" value="NZ_BAAAYY010000002.1"/>
</dbReference>
<dbReference type="SUPFAM" id="SSF53474">
    <property type="entry name" value="alpha/beta-Hydrolases"/>
    <property type="match status" value="1"/>
</dbReference>
<sequence>MTRRMNAPAIAALSVLIGGAVWLQQPDPVPAPLRYSSEVVDGHHLLADDPAGSGRVVEALGDLDGADDIAVLVPGTGQNRGNFRRSDGNPGTVPLANGRALLEELRRQRPDSRAAVVVWLGYLPPQDLGPHALTSTSAREGAAELVRFDAWLPEDAHVTLVCHSYGSVVCGEAARHGGVADDVVALGSPGMGVGGAEEVRARVWATRADDDWIRFVPSVALGPLGYGSDPMDPDFGARVFFPGPIHGHESYYRPGSASLEAIARIALGDGGELRETTP</sequence>
<evidence type="ECO:0000313" key="3">
    <source>
        <dbReference type="Proteomes" id="UP000589036"/>
    </source>
</evidence>
<dbReference type="InterPro" id="IPR029058">
    <property type="entry name" value="AB_hydrolase_fold"/>
</dbReference>
<dbReference type="EMBL" id="JACCCC010000001">
    <property type="protein sequence ID" value="NYE45744.1"/>
    <property type="molecule type" value="Genomic_DNA"/>
</dbReference>
<reference evidence="2 3" key="1">
    <citation type="submission" date="2020-07" db="EMBL/GenBank/DDBJ databases">
        <title>Sequencing the genomes of 1000 actinobacteria strains.</title>
        <authorList>
            <person name="Klenk H.-P."/>
        </authorList>
    </citation>
    <scope>NUCLEOTIDE SEQUENCE [LARGE SCALE GENOMIC DNA]</scope>
    <source>
        <strain evidence="2 3">CXB654</strain>
    </source>
</reference>
<evidence type="ECO:0000313" key="2">
    <source>
        <dbReference type="EMBL" id="NYE45744.1"/>
    </source>
</evidence>
<organism evidence="2 3">
    <name type="scientific">Spinactinospora alkalitolerans</name>
    <dbReference type="NCBI Taxonomy" id="687207"/>
    <lineage>
        <taxon>Bacteria</taxon>
        <taxon>Bacillati</taxon>
        <taxon>Actinomycetota</taxon>
        <taxon>Actinomycetes</taxon>
        <taxon>Streptosporangiales</taxon>
        <taxon>Nocardiopsidaceae</taxon>
        <taxon>Spinactinospora</taxon>
    </lineage>
</organism>
<feature type="domain" description="DUF1023" evidence="1">
    <location>
        <begin position="49"/>
        <end position="220"/>
    </location>
</feature>
<dbReference type="InterPro" id="IPR010427">
    <property type="entry name" value="DUF1023"/>
</dbReference>
<comment type="caution">
    <text evidence="2">The sequence shown here is derived from an EMBL/GenBank/DDBJ whole genome shotgun (WGS) entry which is preliminary data.</text>
</comment>
<name>A0A852TUE9_9ACTN</name>
<keyword evidence="3" id="KW-1185">Reference proteome</keyword>
<proteinExistence type="predicted"/>